<dbReference type="SUPFAM" id="SSF52540">
    <property type="entry name" value="P-loop containing nucleoside triphosphate hydrolases"/>
    <property type="match status" value="1"/>
</dbReference>
<keyword evidence="4 8" id="KW-0812">Transmembrane</keyword>
<evidence type="ECO:0000256" key="3">
    <source>
        <dbReference type="ARBA" id="ARBA00022475"/>
    </source>
</evidence>
<sequence>MVSNIQKEKIKKQTRLIYIIMGIIIYVFYAFFLFHYSQIKLEYPRYDIAQKLNMAMEHISTNPAEISLSAIKESLKTLLLTSGLGATFLILFITNISLKKHDNPDTVNGEAKLMDSEDLKRYNMRRTDPFNKPTSDGPKNMILSEEIKLAIDNRHTRRNCNTLVIGGSGAGKSRFFVSPNILQYNSNFVITDPSGELLRDYGKALEDNGYQVKVFNLTDVYKSSRYNPFHYINSEKDIFVLVNTLIKNTNPEGGGKGDPFWENSEKLLITALMLYLWHTAPKKDQNFSKLVQMVGMANIDENDESAQSPLDLLFEDLAKDDPENLAVLQYRKFKLGAGKTLKSILISVGVRLQTFELSDIKYLTNDDTLQLESFADTKQALFVVIPTADTTFNFLVSMMYSQLFSSLYTYCETRAEYGYMAYLDDLNIIKVEQATKDTSQEAKTKIEQFITEVKNGTHAKFDDVKKLYYIYTQSGSLVGWRGTKEAANTFMNSLKNIKIRKCEARCPYHVRLLLDEFANIGQIPDFDQKLATIRKYEISCAIILQAISQLKEIYDKKWNTIAGNCDTKLFLGCDDEETIKWLVGKMGKKTTIVENTSWSSKGQGNMSLNRSSIDLITVDQVANMDDNECIVTIRGEHPYFGKKYELTKHPNYKYAKETSGQFFLPMKTVEKKNNTPLRENIESSFYENDNNGNDNVVPNKDSNKPNTKLSKEAHTKANKSKADKMVEALNKQTQEENRIKESKNNGFYDNAAVIASSLGFAPGSIQNMDDEQLLEEIESKVIIETITTEDLNYSQTY</sequence>
<dbReference type="Gene3D" id="3.40.50.300">
    <property type="entry name" value="P-loop containing nucleotide triphosphate hydrolases"/>
    <property type="match status" value="2"/>
</dbReference>
<evidence type="ECO:0000256" key="2">
    <source>
        <dbReference type="ARBA" id="ARBA00008806"/>
    </source>
</evidence>
<keyword evidence="3" id="KW-1003">Cell membrane</keyword>
<dbReference type="Proteomes" id="UP000236726">
    <property type="component" value="Unassembled WGS sequence"/>
</dbReference>
<evidence type="ECO:0000256" key="5">
    <source>
        <dbReference type="ARBA" id="ARBA00022989"/>
    </source>
</evidence>
<keyword evidence="5 8" id="KW-1133">Transmembrane helix</keyword>
<dbReference type="InterPro" id="IPR027417">
    <property type="entry name" value="P-loop_NTPase"/>
</dbReference>
<dbReference type="InterPro" id="IPR051539">
    <property type="entry name" value="T4SS-coupling_protein"/>
</dbReference>
<evidence type="ECO:0000313" key="10">
    <source>
        <dbReference type="EMBL" id="SEG03525.1"/>
    </source>
</evidence>
<dbReference type="Pfam" id="PF02534">
    <property type="entry name" value="T4SS-DNA_transf"/>
    <property type="match status" value="1"/>
</dbReference>
<evidence type="ECO:0000313" key="11">
    <source>
        <dbReference type="Proteomes" id="UP000236726"/>
    </source>
</evidence>
<evidence type="ECO:0000256" key="7">
    <source>
        <dbReference type="SAM" id="MobiDB-lite"/>
    </source>
</evidence>
<dbReference type="Pfam" id="PF12696">
    <property type="entry name" value="TraG-D_C"/>
    <property type="match status" value="1"/>
</dbReference>
<evidence type="ECO:0000256" key="4">
    <source>
        <dbReference type="ARBA" id="ARBA00022692"/>
    </source>
</evidence>
<dbReference type="NCBIfam" id="NF045973">
    <property type="entry name" value="conju_CD1115"/>
    <property type="match status" value="1"/>
</dbReference>
<keyword evidence="6 8" id="KW-0472">Membrane</keyword>
<keyword evidence="11" id="KW-1185">Reference proteome</keyword>
<dbReference type="EMBL" id="FNUL01000019">
    <property type="protein sequence ID" value="SEG03525.1"/>
    <property type="molecule type" value="Genomic_DNA"/>
</dbReference>
<feature type="domain" description="TraD/TraG TraM recognition site" evidence="9">
    <location>
        <begin position="509"/>
        <end position="625"/>
    </location>
</feature>
<gene>
    <name evidence="10" type="ORF">SAMN05216537_1198</name>
</gene>
<proteinExistence type="inferred from homology"/>
<dbReference type="PANTHER" id="PTHR37937">
    <property type="entry name" value="CONJUGATIVE TRANSFER: DNA TRANSPORT"/>
    <property type="match status" value="1"/>
</dbReference>
<dbReference type="InterPro" id="IPR032689">
    <property type="entry name" value="TraG-D_C"/>
</dbReference>
<dbReference type="CDD" id="cd01127">
    <property type="entry name" value="TrwB_TraG_TraD_VirD4"/>
    <property type="match status" value="2"/>
</dbReference>
<protein>
    <submittedName>
        <fullName evidence="10">Type IV secretory system Conjugative DNA transfer</fullName>
    </submittedName>
</protein>
<feature type="transmembrane region" description="Helical" evidence="8">
    <location>
        <begin position="16"/>
        <end position="36"/>
    </location>
</feature>
<name>A0A1H5WW60_9FIRM</name>
<comment type="subcellular location">
    <subcellularLocation>
        <location evidence="1">Cell membrane</location>
        <topology evidence="1">Multi-pass membrane protein</topology>
    </subcellularLocation>
</comment>
<evidence type="ECO:0000256" key="6">
    <source>
        <dbReference type="ARBA" id="ARBA00023136"/>
    </source>
</evidence>
<comment type="similarity">
    <text evidence="2">Belongs to the VirD4/TraG family.</text>
</comment>
<dbReference type="AlphaFoldDB" id="A0A1H5WW60"/>
<feature type="compositionally biased region" description="Basic and acidic residues" evidence="7">
    <location>
        <begin position="709"/>
        <end position="722"/>
    </location>
</feature>
<feature type="compositionally biased region" description="Low complexity" evidence="7">
    <location>
        <begin position="688"/>
        <end position="699"/>
    </location>
</feature>
<evidence type="ECO:0000259" key="9">
    <source>
        <dbReference type="Pfam" id="PF12696"/>
    </source>
</evidence>
<evidence type="ECO:0000256" key="8">
    <source>
        <dbReference type="SAM" id="Phobius"/>
    </source>
</evidence>
<accession>A0A1H5WW60</accession>
<dbReference type="PANTHER" id="PTHR37937:SF1">
    <property type="entry name" value="CONJUGATIVE TRANSFER: DNA TRANSPORT"/>
    <property type="match status" value="1"/>
</dbReference>
<feature type="region of interest" description="Disordered" evidence="7">
    <location>
        <begin position="684"/>
        <end position="722"/>
    </location>
</feature>
<dbReference type="InterPro" id="IPR003688">
    <property type="entry name" value="TraG/VirD4"/>
</dbReference>
<dbReference type="GO" id="GO:0005886">
    <property type="term" value="C:plasma membrane"/>
    <property type="evidence" value="ECO:0007669"/>
    <property type="project" value="UniProtKB-SubCell"/>
</dbReference>
<reference evidence="10 11" key="1">
    <citation type="submission" date="2016-10" db="EMBL/GenBank/DDBJ databases">
        <authorList>
            <person name="de Groot N.N."/>
        </authorList>
    </citation>
    <scope>NUCLEOTIDE SEQUENCE [LARGE SCALE GENOMIC DNA]</scope>
    <source>
        <strain evidence="10 11">D15d</strain>
    </source>
</reference>
<organism evidence="10 11">
    <name type="scientific">Lachnospira multipara</name>
    <dbReference type="NCBI Taxonomy" id="28051"/>
    <lineage>
        <taxon>Bacteria</taxon>
        <taxon>Bacillati</taxon>
        <taxon>Bacillota</taxon>
        <taxon>Clostridia</taxon>
        <taxon>Lachnospirales</taxon>
        <taxon>Lachnospiraceae</taxon>
        <taxon>Lachnospira</taxon>
    </lineage>
</organism>
<evidence type="ECO:0000256" key="1">
    <source>
        <dbReference type="ARBA" id="ARBA00004651"/>
    </source>
</evidence>